<evidence type="ECO:0000313" key="2">
    <source>
        <dbReference type="Proteomes" id="UP000279833"/>
    </source>
</evidence>
<gene>
    <name evidence="1" type="ORF">SCUD_LOCUS17256</name>
</gene>
<reference evidence="1 2" key="2">
    <citation type="submission" date="2018-11" db="EMBL/GenBank/DDBJ databases">
        <authorList>
            <consortium name="Pathogen Informatics"/>
        </authorList>
    </citation>
    <scope>NUCLEOTIDE SEQUENCE [LARGE SCALE GENOMIC DNA]</scope>
    <source>
        <strain evidence="1">Dakar</strain>
        <strain evidence="2">Dakar, Senegal</strain>
    </source>
</reference>
<dbReference type="STRING" id="6186.A0A183KQC1"/>
<evidence type="ECO:0000313" key="3">
    <source>
        <dbReference type="WBParaSite" id="SCUD_0001725901-mRNA-1"/>
    </source>
</evidence>
<protein>
    <submittedName>
        <fullName evidence="3">Cytochrome P450</fullName>
    </submittedName>
</protein>
<reference evidence="3" key="1">
    <citation type="submission" date="2016-06" db="UniProtKB">
        <authorList>
            <consortium name="WormBaseParasite"/>
        </authorList>
    </citation>
    <scope>IDENTIFICATION</scope>
</reference>
<name>A0A183KQC1_9TREM</name>
<accession>A0A183KQC1</accession>
<evidence type="ECO:0000313" key="1">
    <source>
        <dbReference type="EMBL" id="VDP63180.1"/>
    </source>
</evidence>
<dbReference type="WBParaSite" id="SCUD_0001725901-mRNA-1">
    <property type="protein sequence ID" value="SCUD_0001725901-mRNA-1"/>
    <property type="gene ID" value="SCUD_0001725901"/>
</dbReference>
<dbReference type="EMBL" id="UZAK01039573">
    <property type="protein sequence ID" value="VDP63180.1"/>
    <property type="molecule type" value="Genomic_DNA"/>
</dbReference>
<dbReference type="AlphaFoldDB" id="A0A183KQC1"/>
<sequence length="80" mass="9050">MGFVDIMERDAIVETHGPAVTGGAFDTSGTPFSFHAGEGFEEGRFEKDWIVDRFREPWDKVSRNIKYAKDCNTFSRLSVS</sequence>
<dbReference type="Proteomes" id="UP000279833">
    <property type="component" value="Unassembled WGS sequence"/>
</dbReference>
<proteinExistence type="predicted"/>
<organism evidence="3">
    <name type="scientific">Schistosoma curassoni</name>
    <dbReference type="NCBI Taxonomy" id="6186"/>
    <lineage>
        <taxon>Eukaryota</taxon>
        <taxon>Metazoa</taxon>
        <taxon>Spiralia</taxon>
        <taxon>Lophotrochozoa</taxon>
        <taxon>Platyhelminthes</taxon>
        <taxon>Trematoda</taxon>
        <taxon>Digenea</taxon>
        <taxon>Strigeidida</taxon>
        <taxon>Schistosomatoidea</taxon>
        <taxon>Schistosomatidae</taxon>
        <taxon>Schistosoma</taxon>
    </lineage>
</organism>
<keyword evidence="2" id="KW-1185">Reference proteome</keyword>